<dbReference type="PANTHER" id="PTHR16222">
    <property type="entry name" value="ADP-RIBOSYLGLYCOHYDROLASE"/>
    <property type="match status" value="1"/>
</dbReference>
<protein>
    <recommendedName>
        <fullName evidence="4">ADP-ribosylglycohydrolase</fullName>
    </recommendedName>
</protein>
<evidence type="ECO:0000313" key="3">
    <source>
        <dbReference type="Proteomes" id="UP000005777"/>
    </source>
</evidence>
<dbReference type="EMBL" id="ADCX01000002">
    <property type="protein sequence ID" value="EFG26567.1"/>
    <property type="molecule type" value="Genomic_DNA"/>
</dbReference>
<dbReference type="RefSeq" id="WP_006292529.1">
    <property type="nucleotide sequence ID" value="NZ_GG770225.1"/>
</dbReference>
<dbReference type="InterPro" id="IPR036705">
    <property type="entry name" value="Ribosyl_crysJ1_sf"/>
</dbReference>
<dbReference type="Proteomes" id="UP000005777">
    <property type="component" value="Unassembled WGS sequence"/>
</dbReference>
<evidence type="ECO:0000256" key="1">
    <source>
        <dbReference type="PIRSR" id="PIRSR605502-1"/>
    </source>
</evidence>
<feature type="binding site" evidence="1">
    <location>
        <position position="286"/>
    </location>
    <ligand>
        <name>Mg(2+)</name>
        <dbReference type="ChEBI" id="CHEBI:18420"/>
        <label>1</label>
    </ligand>
</feature>
<accession>W5II72</accession>
<keyword evidence="1" id="KW-0479">Metal-binding</keyword>
<name>W5II72_SCAIO</name>
<dbReference type="HOGENOM" id="CLU_024566_3_0_11"/>
<dbReference type="InterPro" id="IPR005502">
    <property type="entry name" value="Ribosyl_crysJ1"/>
</dbReference>
<comment type="cofactor">
    <cofactor evidence="1">
        <name>Mg(2+)</name>
        <dbReference type="ChEBI" id="CHEBI:18420"/>
    </cofactor>
    <text evidence="1">Binds 2 magnesium ions per subunit.</text>
</comment>
<gene>
    <name evidence="2" type="ORF">HMPREF9020_00189</name>
</gene>
<dbReference type="SUPFAM" id="SSF101478">
    <property type="entry name" value="ADP-ribosylglycohydrolase"/>
    <property type="match status" value="1"/>
</dbReference>
<keyword evidence="3" id="KW-1185">Reference proteome</keyword>
<feature type="binding site" evidence="1">
    <location>
        <position position="63"/>
    </location>
    <ligand>
        <name>Mg(2+)</name>
        <dbReference type="ChEBI" id="CHEBI:18420"/>
        <label>1</label>
    </ligand>
</feature>
<evidence type="ECO:0008006" key="4">
    <source>
        <dbReference type="Google" id="ProtNLM"/>
    </source>
</evidence>
<feature type="binding site" evidence="1">
    <location>
        <position position="64"/>
    </location>
    <ligand>
        <name>Mg(2+)</name>
        <dbReference type="ChEBI" id="CHEBI:18420"/>
        <label>1</label>
    </ligand>
</feature>
<evidence type="ECO:0000313" key="2">
    <source>
        <dbReference type="EMBL" id="EFG26567.1"/>
    </source>
</evidence>
<dbReference type="GO" id="GO:0046872">
    <property type="term" value="F:metal ion binding"/>
    <property type="evidence" value="ECO:0007669"/>
    <property type="project" value="UniProtKB-KW"/>
</dbReference>
<feature type="binding site" evidence="1">
    <location>
        <position position="65"/>
    </location>
    <ligand>
        <name>Mg(2+)</name>
        <dbReference type="ChEBI" id="CHEBI:18420"/>
        <label>1</label>
    </ligand>
</feature>
<keyword evidence="1" id="KW-0460">Magnesium</keyword>
<organism evidence="2 3">
    <name type="scientific">Scardovia inopinata F0304</name>
    <dbReference type="NCBI Taxonomy" id="641146"/>
    <lineage>
        <taxon>Bacteria</taxon>
        <taxon>Bacillati</taxon>
        <taxon>Actinomycetota</taxon>
        <taxon>Actinomycetes</taxon>
        <taxon>Bifidobacteriales</taxon>
        <taxon>Bifidobacteriaceae</taxon>
        <taxon>Scardovia</taxon>
    </lineage>
</organism>
<feature type="binding site" evidence="1">
    <location>
        <position position="283"/>
    </location>
    <ligand>
        <name>Mg(2+)</name>
        <dbReference type="ChEBI" id="CHEBI:18420"/>
        <label>1</label>
    </ligand>
</feature>
<dbReference type="Pfam" id="PF03747">
    <property type="entry name" value="ADP_ribosyl_GH"/>
    <property type="match status" value="1"/>
</dbReference>
<reference evidence="2 3" key="1">
    <citation type="submission" date="2012-01" db="EMBL/GenBank/DDBJ databases">
        <title>The Genome Sequence of Scardovia inopinata F0304.</title>
        <authorList>
            <consortium name="The Broad Institute Genome Sequencing Platform"/>
            <person name="Earl A."/>
            <person name="Ward D."/>
            <person name="Feldgarden M."/>
            <person name="Gevers D."/>
            <person name="Izard J."/>
            <person name="Baranova O.V."/>
            <person name="Blanton J.M."/>
            <person name="Tanner A.C."/>
            <person name="Dewhirst F.E."/>
            <person name="Young S.K."/>
            <person name="Zeng Q."/>
            <person name="Gargeya S."/>
            <person name="Fitzgerald M."/>
            <person name="Haas B."/>
            <person name="Abouelleil A."/>
            <person name="Alvarado L."/>
            <person name="Arachchi H.M."/>
            <person name="Berlin A."/>
            <person name="Chapman S.B."/>
            <person name="Gearin G."/>
            <person name="Goldberg J."/>
            <person name="Griggs A."/>
            <person name="Gujja S."/>
            <person name="Hansen M."/>
            <person name="Heiman D."/>
            <person name="Howarth C."/>
            <person name="Larimer J."/>
            <person name="Lui A."/>
            <person name="MacDonald P.J."/>
            <person name="McCowen C."/>
            <person name="Montmayeur A."/>
            <person name="Murphy C."/>
            <person name="Neiman D."/>
            <person name="Pearson M."/>
            <person name="Priest M."/>
            <person name="Roberts A."/>
            <person name="Saif S."/>
            <person name="Shea T."/>
            <person name="Sisk P."/>
            <person name="Stolte C."/>
            <person name="Sykes S."/>
            <person name="Wortman J."/>
            <person name="Nusbaum C."/>
            <person name="Birren B."/>
        </authorList>
    </citation>
    <scope>NUCLEOTIDE SEQUENCE [LARGE SCALE GENOMIC DNA]</scope>
    <source>
        <strain evidence="2 3">F0304</strain>
    </source>
</reference>
<dbReference type="AlphaFoldDB" id="W5II72"/>
<dbReference type="eggNOG" id="COG1397">
    <property type="taxonomic scope" value="Bacteria"/>
</dbReference>
<dbReference type="Gene3D" id="1.10.4080.10">
    <property type="entry name" value="ADP-ribosylation/Crystallin J1"/>
    <property type="match status" value="1"/>
</dbReference>
<dbReference type="PANTHER" id="PTHR16222:SF12">
    <property type="entry name" value="ADP-RIBOSYLGLYCOHYDROLASE-RELATED"/>
    <property type="match status" value="1"/>
</dbReference>
<dbReference type="InterPro" id="IPR050792">
    <property type="entry name" value="ADP-ribosylglycohydrolase"/>
</dbReference>
<comment type="caution">
    <text evidence="2">The sequence shown here is derived from an EMBL/GenBank/DDBJ whole genome shotgun (WGS) entry which is preliminary data.</text>
</comment>
<feature type="binding site" evidence="1">
    <location>
        <position position="285"/>
    </location>
    <ligand>
        <name>Mg(2+)</name>
        <dbReference type="ChEBI" id="CHEBI:18420"/>
        <label>1</label>
    </ligand>
</feature>
<proteinExistence type="predicted"/>
<sequence length="332" mass="34799">MTPSIKDRAIGALTGLALGDALGMPTQSMSNSDIIKAYGAIHGLNKAVPYQPIAPSTPAGSITDDTEQAILISQLIITGKGHIDPLSLATTLLKWEDDMRAKGSLDLLGPSTKLALEQVRNGGDITKTGKTGTTNGAAMRVTPVGIANSLKNLEQFADRVYESCRVTHDTTNGFCSAALIATAVSYGIEGGAVHNNLSESLETVDSFPERGAWTPKANVLARTKVALTHAAKDSDSAFFDFLHNECGTSVEANESIPAAFALTWRYADEPATALYTAAGLGGDTDTIAAMSGAMLGSCLGDQAFPKDSVQTVKEVSQLNFEPLAIALLKLRK</sequence>